<proteinExistence type="predicted"/>
<name>A0ABY2DK97_9ACTN</name>
<accession>A0ABY2DK97</accession>
<dbReference type="InterPro" id="IPR019089">
    <property type="entry name" value="Cas_GSU0054"/>
</dbReference>
<comment type="caution">
    <text evidence="1">The sequence shown here is derived from an EMBL/GenBank/DDBJ whole genome shotgun (WGS) entry which is preliminary data.</text>
</comment>
<protein>
    <submittedName>
        <fullName evidence="1">Type I-U CRISPR-associated protein Cas5/Cas6</fullName>
    </submittedName>
</protein>
<keyword evidence="2" id="KW-1185">Reference proteome</keyword>
<dbReference type="Pfam" id="PF09609">
    <property type="entry name" value="Cas_GSU0054"/>
    <property type="match status" value="1"/>
</dbReference>
<feature type="non-terminal residue" evidence="1">
    <location>
        <position position="287"/>
    </location>
</feature>
<gene>
    <name evidence="1" type="primary">cas5u6u</name>
    <name evidence="1" type="ORF">E1091_08470</name>
</gene>
<evidence type="ECO:0000313" key="2">
    <source>
        <dbReference type="Proteomes" id="UP000295626"/>
    </source>
</evidence>
<dbReference type="NCBIfam" id="TIGR02165">
    <property type="entry name" value="cas5_6_GSU0054"/>
    <property type="match status" value="1"/>
</dbReference>
<evidence type="ECO:0000313" key="1">
    <source>
        <dbReference type="EMBL" id="TDB97417.1"/>
    </source>
</evidence>
<dbReference type="Proteomes" id="UP000295626">
    <property type="component" value="Unassembled WGS sequence"/>
</dbReference>
<dbReference type="EMBL" id="SMKE01000231">
    <property type="protein sequence ID" value="TDB97417.1"/>
    <property type="molecule type" value="Genomic_DNA"/>
</dbReference>
<reference evidence="1 2" key="1">
    <citation type="submission" date="2019-02" db="EMBL/GenBank/DDBJ databases">
        <title>Draft genome sequences of novel Actinobacteria.</title>
        <authorList>
            <person name="Sahin N."/>
            <person name="Ay H."/>
            <person name="Saygin H."/>
        </authorList>
    </citation>
    <scope>NUCLEOTIDE SEQUENCE [LARGE SCALE GENOMIC DNA]</scope>
    <source>
        <strain evidence="1 2">JCM 30529</strain>
    </source>
</reference>
<organism evidence="1 2">
    <name type="scientific">Micromonospora fluostatini</name>
    <dbReference type="NCBI Taxonomy" id="1629071"/>
    <lineage>
        <taxon>Bacteria</taxon>
        <taxon>Bacillati</taxon>
        <taxon>Actinomycetota</taxon>
        <taxon>Actinomycetes</taxon>
        <taxon>Micromonosporales</taxon>
        <taxon>Micromonosporaceae</taxon>
        <taxon>Micromonospora</taxon>
    </lineage>
</organism>
<sequence length="287" mass="31393">MTLSILVRLREGRYDAQSEAAGAEWPPHPARLFCALVASAEHAEADLRTRRADEMALRWLEAAGPPLVMAVPPAMVETSARSGYVVTHATAARPTSTFWPGRTARLSTRHTVLPADEHVAYVWPDAEADDPVLWRLTRLARKVPYVGRSTSHAEVVVADEEAVLRQPWITYRPTHLGTAAAMSMRVPYPGYLDQLRTAYAEGQRAWEVSRSVPYTLGIGAAEPAVRPATGPYRELLIWPTLPGGVPVNGDRLLTVTDVLRRAVIDRIADPVPPQASGHGADDLPHMA</sequence>